<accession>A0A3M8P8Q7</accession>
<feature type="domain" description="LysM" evidence="8">
    <location>
        <begin position="26"/>
        <end position="69"/>
    </location>
</feature>
<dbReference type="InterPro" id="IPR036779">
    <property type="entry name" value="LysM_dom_sf"/>
</dbReference>
<proteinExistence type="inferred from homology"/>
<dbReference type="Pfam" id="PF01476">
    <property type="entry name" value="LysM"/>
    <property type="match status" value="2"/>
</dbReference>
<evidence type="ECO:0000256" key="6">
    <source>
        <dbReference type="ARBA" id="ARBA00022807"/>
    </source>
</evidence>
<gene>
    <name evidence="10" type="ORF">EEX84_04970</name>
</gene>
<evidence type="ECO:0000259" key="9">
    <source>
        <dbReference type="PROSITE" id="PS51935"/>
    </source>
</evidence>
<keyword evidence="6" id="KW-0788">Thiol protease</keyword>
<dbReference type="GO" id="GO:0006508">
    <property type="term" value="P:proteolysis"/>
    <property type="evidence" value="ECO:0007669"/>
    <property type="project" value="UniProtKB-KW"/>
</dbReference>
<dbReference type="AlphaFoldDB" id="A0A3M8P8Q7"/>
<evidence type="ECO:0000313" key="11">
    <source>
        <dbReference type="Proteomes" id="UP000275473"/>
    </source>
</evidence>
<organism evidence="10 11">
    <name type="scientific">Planococcus salinus</name>
    <dbReference type="NCBI Taxonomy" id="1848460"/>
    <lineage>
        <taxon>Bacteria</taxon>
        <taxon>Bacillati</taxon>
        <taxon>Bacillota</taxon>
        <taxon>Bacilli</taxon>
        <taxon>Bacillales</taxon>
        <taxon>Caryophanaceae</taxon>
        <taxon>Planococcus</taxon>
    </lineage>
</organism>
<comment type="caution">
    <text evidence="10">The sequence shown here is derived from an EMBL/GenBank/DDBJ whole genome shotgun (WGS) entry which is preliminary data.</text>
</comment>
<dbReference type="PROSITE" id="PS51935">
    <property type="entry name" value="NLPC_P60"/>
    <property type="match status" value="1"/>
</dbReference>
<dbReference type="Gene3D" id="3.90.1720.10">
    <property type="entry name" value="endopeptidase domain like (from Nostoc punctiforme)"/>
    <property type="match status" value="1"/>
</dbReference>
<dbReference type="CDD" id="cd00118">
    <property type="entry name" value="LysM"/>
    <property type="match status" value="2"/>
</dbReference>
<evidence type="ECO:0000256" key="5">
    <source>
        <dbReference type="ARBA" id="ARBA00022801"/>
    </source>
</evidence>
<evidence type="ECO:0000313" key="10">
    <source>
        <dbReference type="EMBL" id="RNF39992.1"/>
    </source>
</evidence>
<evidence type="ECO:0000256" key="4">
    <source>
        <dbReference type="ARBA" id="ARBA00022737"/>
    </source>
</evidence>
<feature type="signal peptide" evidence="7">
    <location>
        <begin position="1"/>
        <end position="18"/>
    </location>
</feature>
<dbReference type="Gene3D" id="3.10.350.10">
    <property type="entry name" value="LysM domain"/>
    <property type="match status" value="2"/>
</dbReference>
<evidence type="ECO:0000256" key="7">
    <source>
        <dbReference type="SAM" id="SignalP"/>
    </source>
</evidence>
<dbReference type="Proteomes" id="UP000275473">
    <property type="component" value="Unassembled WGS sequence"/>
</dbReference>
<keyword evidence="5" id="KW-0378">Hydrolase</keyword>
<keyword evidence="4" id="KW-0677">Repeat</keyword>
<dbReference type="SMART" id="SM00257">
    <property type="entry name" value="LysM"/>
    <property type="match status" value="2"/>
</dbReference>
<reference evidence="10 11" key="1">
    <citation type="journal article" date="2018" name="Int. J. Syst. Evol. Microbiol.">
        <title>Planococcus salinus sp. nov., a moderately halophilic bacterium isolated from a saline-alkali soil.</title>
        <authorList>
            <person name="Gan L."/>
        </authorList>
    </citation>
    <scope>NUCLEOTIDE SEQUENCE [LARGE SCALE GENOMIC DNA]</scope>
    <source>
        <strain evidence="10 11">LCB217</strain>
    </source>
</reference>
<evidence type="ECO:0000256" key="1">
    <source>
        <dbReference type="ARBA" id="ARBA00007074"/>
    </source>
</evidence>
<dbReference type="Pfam" id="PF00877">
    <property type="entry name" value="NLPC_P60"/>
    <property type="match status" value="1"/>
</dbReference>
<evidence type="ECO:0000259" key="8">
    <source>
        <dbReference type="PROSITE" id="PS51782"/>
    </source>
</evidence>
<keyword evidence="11" id="KW-1185">Reference proteome</keyword>
<dbReference type="EMBL" id="RIAX01000003">
    <property type="protein sequence ID" value="RNF39992.1"/>
    <property type="molecule type" value="Genomic_DNA"/>
</dbReference>
<evidence type="ECO:0000256" key="2">
    <source>
        <dbReference type="ARBA" id="ARBA00022670"/>
    </source>
</evidence>
<name>A0A3M8P8Q7_9BACL</name>
<feature type="domain" description="LysM" evidence="8">
    <location>
        <begin position="102"/>
        <end position="145"/>
    </location>
</feature>
<dbReference type="InterPro" id="IPR018392">
    <property type="entry name" value="LysM"/>
</dbReference>
<keyword evidence="3 7" id="KW-0732">Signal</keyword>
<dbReference type="SUPFAM" id="SSF54106">
    <property type="entry name" value="LysM domain"/>
    <property type="match status" value="2"/>
</dbReference>
<feature type="chain" id="PRO_5039388715" evidence="7">
    <location>
        <begin position="19"/>
        <end position="311"/>
    </location>
</feature>
<feature type="domain" description="NlpC/P60" evidence="9">
    <location>
        <begin position="185"/>
        <end position="305"/>
    </location>
</feature>
<dbReference type="OrthoDB" id="9813368at2"/>
<dbReference type="PANTHER" id="PTHR47053:SF1">
    <property type="entry name" value="MUREIN DD-ENDOPEPTIDASE MEPH-RELATED"/>
    <property type="match status" value="1"/>
</dbReference>
<dbReference type="InterPro" id="IPR000064">
    <property type="entry name" value="NLP_P60_dom"/>
</dbReference>
<comment type="similarity">
    <text evidence="1">Belongs to the peptidase C40 family.</text>
</comment>
<keyword evidence="2" id="KW-0645">Protease</keyword>
<dbReference type="RefSeq" id="WP_123164500.1">
    <property type="nucleotide sequence ID" value="NZ_RIAX01000003.1"/>
</dbReference>
<dbReference type="GO" id="GO:0008234">
    <property type="term" value="F:cysteine-type peptidase activity"/>
    <property type="evidence" value="ECO:0007669"/>
    <property type="project" value="UniProtKB-KW"/>
</dbReference>
<dbReference type="SUPFAM" id="SSF54001">
    <property type="entry name" value="Cysteine proteinases"/>
    <property type="match status" value="1"/>
</dbReference>
<dbReference type="InterPro" id="IPR051202">
    <property type="entry name" value="Peptidase_C40"/>
</dbReference>
<dbReference type="PANTHER" id="PTHR47053">
    <property type="entry name" value="MUREIN DD-ENDOPEPTIDASE MEPH-RELATED"/>
    <property type="match status" value="1"/>
</dbReference>
<sequence>MKRILLAGAMGLFLFSTAADVSAASSTHTVQKGDTLYRIAQTYKVSISELKQWNSLKSDSIYINQSLKTSAGSKTTGKPTPPAAAKASKTVLPAQTVTSNSTIYRVQKGDSLYGISKKFNVTVPELTAWNQLKTTTIYVNQSLKINKVSSEAATIPVQAAATVKQPVPAAAPLANNAAPVSKAAASRYDSVIDSAHAVVGTPYLFGGVSSAGFDCSGFIYYAYSQAGISIYRNSSAGYYSQSSSVTNPVAGDLVFFKDTYKPGISHMGIVVGNNSFIHAGSKGVEITRLDSPYWQQRFAGFRRLNTVSIEN</sequence>
<dbReference type="InterPro" id="IPR038765">
    <property type="entry name" value="Papain-like_cys_pep_sf"/>
</dbReference>
<evidence type="ECO:0000256" key="3">
    <source>
        <dbReference type="ARBA" id="ARBA00022729"/>
    </source>
</evidence>
<protein>
    <submittedName>
        <fullName evidence="10">Peptidoglycan endopeptidase</fullName>
    </submittedName>
</protein>
<dbReference type="PROSITE" id="PS51782">
    <property type="entry name" value="LYSM"/>
    <property type="match status" value="2"/>
</dbReference>